<keyword evidence="1" id="KW-0812">Transmembrane</keyword>
<protein>
    <submittedName>
        <fullName evidence="2">Integral membrane protein DUF95</fullName>
    </submittedName>
</protein>
<dbReference type="EMBL" id="UHIA01000004">
    <property type="protein sequence ID" value="SUO98384.1"/>
    <property type="molecule type" value="Genomic_DNA"/>
</dbReference>
<evidence type="ECO:0000256" key="1">
    <source>
        <dbReference type="SAM" id="Phobius"/>
    </source>
</evidence>
<evidence type="ECO:0000313" key="3">
    <source>
        <dbReference type="Proteomes" id="UP000254575"/>
    </source>
</evidence>
<dbReference type="PANTHER" id="PTHR35337">
    <property type="entry name" value="SLR1478 PROTEIN"/>
    <property type="match status" value="1"/>
</dbReference>
<dbReference type="Proteomes" id="UP000254575">
    <property type="component" value="Unassembled WGS sequence"/>
</dbReference>
<keyword evidence="3" id="KW-1185">Reference proteome</keyword>
<feature type="transmembrane region" description="Helical" evidence="1">
    <location>
        <begin position="204"/>
        <end position="225"/>
    </location>
</feature>
<evidence type="ECO:0000313" key="2">
    <source>
        <dbReference type="EMBL" id="SUO98384.1"/>
    </source>
</evidence>
<keyword evidence="1" id="KW-1133">Transmembrane helix</keyword>
<dbReference type="Pfam" id="PF01944">
    <property type="entry name" value="SpoIIM"/>
    <property type="match status" value="1"/>
</dbReference>
<feature type="transmembrane region" description="Helical" evidence="1">
    <location>
        <begin position="176"/>
        <end position="197"/>
    </location>
</feature>
<dbReference type="InterPro" id="IPR002798">
    <property type="entry name" value="SpoIIM-like"/>
</dbReference>
<dbReference type="PANTHER" id="PTHR35337:SF1">
    <property type="entry name" value="SLR1478 PROTEIN"/>
    <property type="match status" value="1"/>
</dbReference>
<sequence>MKEQQFIAAYEQEWRQLEAFLQADTVSRKQTSSAAMAAGDFPMWYRRLCEQLSYGERAGFSAALLARLNRLAVLGHQCLYRRKRGHAGLIADFFRWQLPQTVRRFWRYFALSGALFFLPLLFAVGFGLLNPEFAEEAAGTYTEMYTPDPDKRLGESRGASSDVMMFGHYVQNNTSIGLRTIAGGAILGIGVFIVLILNGWHFGIVSAQMIHVGYAGQTFFPFVITHAAFEITAIIFSGACGLALARALYLPGRLRRSDSVRQMLQDFFPVLVAVVLMFFLAALVEAFWSAIWLPPAVKFSVGGIAWALVLAYFFLAGRGDAGA</sequence>
<dbReference type="RefSeq" id="WP_172459498.1">
    <property type="nucleotide sequence ID" value="NZ_UHIA01000004.1"/>
</dbReference>
<feature type="transmembrane region" description="Helical" evidence="1">
    <location>
        <begin position="231"/>
        <end position="249"/>
    </location>
</feature>
<proteinExistence type="predicted"/>
<feature type="transmembrane region" description="Helical" evidence="1">
    <location>
        <begin position="105"/>
        <end position="129"/>
    </location>
</feature>
<reference evidence="2 3" key="1">
    <citation type="submission" date="2018-06" db="EMBL/GenBank/DDBJ databases">
        <authorList>
            <consortium name="Pathogen Informatics"/>
            <person name="Doyle S."/>
        </authorList>
    </citation>
    <scope>NUCLEOTIDE SEQUENCE [LARGE SCALE GENOMIC DNA]</scope>
    <source>
        <strain evidence="2 3">NCTC10717</strain>
    </source>
</reference>
<name>A0A380N1M2_9GAMM</name>
<keyword evidence="1" id="KW-0472">Membrane</keyword>
<organism evidence="2 3">
    <name type="scientific">Suttonella indologenes</name>
    <dbReference type="NCBI Taxonomy" id="13276"/>
    <lineage>
        <taxon>Bacteria</taxon>
        <taxon>Pseudomonadati</taxon>
        <taxon>Pseudomonadota</taxon>
        <taxon>Gammaproteobacteria</taxon>
        <taxon>Cardiobacteriales</taxon>
        <taxon>Cardiobacteriaceae</taxon>
        <taxon>Suttonella</taxon>
    </lineage>
</organism>
<dbReference type="AlphaFoldDB" id="A0A380N1M2"/>
<feature type="transmembrane region" description="Helical" evidence="1">
    <location>
        <begin position="270"/>
        <end position="293"/>
    </location>
</feature>
<accession>A0A380N1M2</accession>
<gene>
    <name evidence="2" type="ORF">NCTC10717_02129</name>
</gene>
<feature type="transmembrane region" description="Helical" evidence="1">
    <location>
        <begin position="299"/>
        <end position="317"/>
    </location>
</feature>